<name>A0ABN2KYG1_9MICC</name>
<evidence type="ECO:0000259" key="2">
    <source>
        <dbReference type="Pfam" id="PF03372"/>
    </source>
</evidence>
<dbReference type="InterPro" id="IPR036691">
    <property type="entry name" value="Endo/exonu/phosph_ase_sf"/>
</dbReference>
<evidence type="ECO:0000313" key="3">
    <source>
        <dbReference type="EMBL" id="GAA1768594.1"/>
    </source>
</evidence>
<dbReference type="SUPFAM" id="SSF56219">
    <property type="entry name" value="DNase I-like"/>
    <property type="match status" value="1"/>
</dbReference>
<accession>A0ABN2KYG1</accession>
<dbReference type="Pfam" id="PF03372">
    <property type="entry name" value="Exo_endo_phos"/>
    <property type="match status" value="1"/>
</dbReference>
<keyword evidence="1" id="KW-1133">Transmembrane helix</keyword>
<protein>
    <recommendedName>
        <fullName evidence="2">Endonuclease/exonuclease/phosphatase domain-containing protein</fullName>
    </recommendedName>
</protein>
<keyword evidence="4" id="KW-1185">Reference proteome</keyword>
<gene>
    <name evidence="3" type="ORF">GCM10009767_28450</name>
</gene>
<feature type="transmembrane region" description="Helical" evidence="1">
    <location>
        <begin position="54"/>
        <end position="72"/>
    </location>
</feature>
<feature type="transmembrane region" description="Helical" evidence="1">
    <location>
        <begin position="84"/>
        <end position="103"/>
    </location>
</feature>
<comment type="caution">
    <text evidence="3">The sequence shown here is derived from an EMBL/GenBank/DDBJ whole genome shotgun (WGS) entry which is preliminary data.</text>
</comment>
<sequence>MPKRRRRSLIGAGGRAALWLVVTTGLAMAFVLVAPHNLGLWDKYPIVQLEALQLGWIIALFLLICMVGVALWHSRHQKDALRRTLQVVAFLMIAVALTEFVLFTRAGGAMPAHLATVPAEEKDITVLSFNAFNSDADEIVEVAEATEANVLLLVEVEPKVAVQVAELWRMQGTSNQLFADSDTHDVDTDGTAIITSDQLGRYRQVPGPALTLGSVSVAPVGESAIRIGDSSFTPPRLSVVHPPPPVPDKYSSTTWRWQLDLAVQTCRPEEGTIVGGDFNASTAQVSLLADQSCLDAGKYLGRGAVGTWPRSVPAPLGAGIDHQIVDTRHWEPVGIRFVDIGESDHRALAVSYRDVDT</sequence>
<keyword evidence="1" id="KW-0472">Membrane</keyword>
<dbReference type="EMBL" id="BAAAOA010000040">
    <property type="protein sequence ID" value="GAA1768594.1"/>
    <property type="molecule type" value="Genomic_DNA"/>
</dbReference>
<evidence type="ECO:0000256" key="1">
    <source>
        <dbReference type="SAM" id="Phobius"/>
    </source>
</evidence>
<proteinExistence type="predicted"/>
<keyword evidence="1" id="KW-0812">Transmembrane</keyword>
<dbReference type="InterPro" id="IPR005135">
    <property type="entry name" value="Endo/exonuclease/phosphatase"/>
</dbReference>
<evidence type="ECO:0000313" key="4">
    <source>
        <dbReference type="Proteomes" id="UP001501204"/>
    </source>
</evidence>
<dbReference type="Proteomes" id="UP001501204">
    <property type="component" value="Unassembled WGS sequence"/>
</dbReference>
<reference evidence="3 4" key="1">
    <citation type="journal article" date="2019" name="Int. J. Syst. Evol. Microbiol.">
        <title>The Global Catalogue of Microorganisms (GCM) 10K type strain sequencing project: providing services to taxonomists for standard genome sequencing and annotation.</title>
        <authorList>
            <consortium name="The Broad Institute Genomics Platform"/>
            <consortium name="The Broad Institute Genome Sequencing Center for Infectious Disease"/>
            <person name="Wu L."/>
            <person name="Ma J."/>
        </authorList>
    </citation>
    <scope>NUCLEOTIDE SEQUENCE [LARGE SCALE GENOMIC DNA]</scope>
    <source>
        <strain evidence="3 4">JCM 14735</strain>
    </source>
</reference>
<dbReference type="Gene3D" id="3.60.10.10">
    <property type="entry name" value="Endonuclease/exonuclease/phosphatase"/>
    <property type="match status" value="1"/>
</dbReference>
<organism evidence="3 4">
    <name type="scientific">Kocuria aegyptia</name>
    <dbReference type="NCBI Taxonomy" id="330943"/>
    <lineage>
        <taxon>Bacteria</taxon>
        <taxon>Bacillati</taxon>
        <taxon>Actinomycetota</taxon>
        <taxon>Actinomycetes</taxon>
        <taxon>Micrococcales</taxon>
        <taxon>Micrococcaceae</taxon>
        <taxon>Kocuria</taxon>
    </lineage>
</organism>
<feature type="transmembrane region" description="Helical" evidence="1">
    <location>
        <begin position="12"/>
        <end position="34"/>
    </location>
</feature>
<feature type="domain" description="Endonuclease/exonuclease/phosphatase" evidence="2">
    <location>
        <begin position="127"/>
        <end position="345"/>
    </location>
</feature>